<dbReference type="EMBL" id="BMIH01000004">
    <property type="protein sequence ID" value="GGB39618.1"/>
    <property type="molecule type" value="Genomic_DNA"/>
</dbReference>
<proteinExistence type="predicted"/>
<gene>
    <name evidence="1" type="ORF">GCM10011380_31430</name>
</gene>
<accession>A0A916TDS2</accession>
<reference evidence="1" key="1">
    <citation type="journal article" date="2014" name="Int. J. Syst. Evol. Microbiol.">
        <title>Complete genome sequence of Corynebacterium casei LMG S-19264T (=DSM 44701T), isolated from a smear-ripened cheese.</title>
        <authorList>
            <consortium name="US DOE Joint Genome Institute (JGI-PGF)"/>
            <person name="Walter F."/>
            <person name="Albersmeier A."/>
            <person name="Kalinowski J."/>
            <person name="Ruckert C."/>
        </authorList>
    </citation>
    <scope>NUCLEOTIDE SEQUENCE</scope>
    <source>
        <strain evidence="1">CGMCC 1.15330</strain>
    </source>
</reference>
<evidence type="ECO:0000313" key="1">
    <source>
        <dbReference type="EMBL" id="GGB39618.1"/>
    </source>
</evidence>
<dbReference type="SUPFAM" id="SSF53098">
    <property type="entry name" value="Ribonuclease H-like"/>
    <property type="match status" value="1"/>
</dbReference>
<dbReference type="AlphaFoldDB" id="A0A916TDS2"/>
<keyword evidence="2" id="KW-1185">Reference proteome</keyword>
<evidence type="ECO:0000313" key="2">
    <source>
        <dbReference type="Proteomes" id="UP000623067"/>
    </source>
</evidence>
<organism evidence="1 2">
    <name type="scientific">Sphingomonas metalli</name>
    <dbReference type="NCBI Taxonomy" id="1779358"/>
    <lineage>
        <taxon>Bacteria</taxon>
        <taxon>Pseudomonadati</taxon>
        <taxon>Pseudomonadota</taxon>
        <taxon>Alphaproteobacteria</taxon>
        <taxon>Sphingomonadales</taxon>
        <taxon>Sphingomonadaceae</taxon>
        <taxon>Sphingomonas</taxon>
    </lineage>
</organism>
<reference evidence="1" key="2">
    <citation type="submission" date="2020-09" db="EMBL/GenBank/DDBJ databases">
        <authorList>
            <person name="Sun Q."/>
            <person name="Zhou Y."/>
        </authorList>
    </citation>
    <scope>NUCLEOTIDE SEQUENCE</scope>
    <source>
        <strain evidence="1">CGMCC 1.15330</strain>
    </source>
</reference>
<dbReference type="InterPro" id="IPR012337">
    <property type="entry name" value="RNaseH-like_sf"/>
</dbReference>
<protein>
    <submittedName>
        <fullName evidence="1">Uncharacterized protein</fullName>
    </submittedName>
</protein>
<comment type="caution">
    <text evidence="1">The sequence shown here is derived from an EMBL/GenBank/DDBJ whole genome shotgun (WGS) entry which is preliminary data.</text>
</comment>
<name>A0A916TDS2_9SPHN</name>
<dbReference type="Proteomes" id="UP000623067">
    <property type="component" value="Unassembled WGS sequence"/>
</dbReference>
<sequence length="238" mass="26194">MTLNKPLGTIAVIDIETEPDPFAVALAPRGGPANRTALHRITAFSVLSAIEGDDSEWRALDLQTRSGSQEYEMLFDLDAILTPLQEARASVVTYNGVAHDLPALRRRTIANWLFALPGLRGLANMPHLDLMREATRGGRGSWPSLKDLCASCGIPTDHQLVRAIDEEASVAHRKCQVDVAATFLLMAHELSAVRGDSKTVSRAWLALADLLQRRTFRKPHLAQFVHHPAIERARAERG</sequence>